<dbReference type="PANTHER" id="PTHR24020:SF20">
    <property type="entry name" value="PH DOMAIN-CONTAINING PROTEIN"/>
    <property type="match status" value="1"/>
</dbReference>
<dbReference type="InterPro" id="IPR036465">
    <property type="entry name" value="vWFA_dom_sf"/>
</dbReference>
<dbReference type="PROSITE" id="PS50234">
    <property type="entry name" value="VWFA"/>
    <property type="match status" value="1"/>
</dbReference>
<sequence length="146" mass="16061">MEFKRIVLTIALLVAAARCDQVTIDKELGTFIGTLETYSLTPNAIVFVVDESGSIGSQTYQAVKLFIQLTARRLSVSPEYSRIAVVSFANVPRTHANYIRDVNGNNMCTLLKVVKNMDYAADYTHTSLGMSSARDILAQARPNANK</sequence>
<dbReference type="InterPro" id="IPR002035">
    <property type="entry name" value="VWF_A"/>
</dbReference>
<feature type="signal peptide" evidence="1">
    <location>
        <begin position="1"/>
        <end position="19"/>
    </location>
</feature>
<gene>
    <name evidence="3" type="primary">Svep1_12</name>
    <name evidence="3" type="ORF">TNCV_4335001</name>
</gene>
<dbReference type="Proteomes" id="UP000887159">
    <property type="component" value="Unassembled WGS sequence"/>
</dbReference>
<dbReference type="InterPro" id="IPR050525">
    <property type="entry name" value="ECM_Assembly_Org"/>
</dbReference>
<proteinExistence type="predicted"/>
<dbReference type="PANTHER" id="PTHR24020">
    <property type="entry name" value="COLLAGEN ALPHA"/>
    <property type="match status" value="1"/>
</dbReference>
<dbReference type="Pfam" id="PF00092">
    <property type="entry name" value="VWA"/>
    <property type="match status" value="1"/>
</dbReference>
<feature type="domain" description="VWFA" evidence="2">
    <location>
        <begin position="44"/>
        <end position="146"/>
    </location>
</feature>
<dbReference type="EMBL" id="BMAU01021101">
    <property type="protein sequence ID" value="GFX90496.1"/>
    <property type="molecule type" value="Genomic_DNA"/>
</dbReference>
<name>A0A8X6US78_TRICX</name>
<evidence type="ECO:0000256" key="1">
    <source>
        <dbReference type="SAM" id="SignalP"/>
    </source>
</evidence>
<evidence type="ECO:0000313" key="4">
    <source>
        <dbReference type="Proteomes" id="UP000887159"/>
    </source>
</evidence>
<dbReference type="Gene3D" id="3.40.50.410">
    <property type="entry name" value="von Willebrand factor, type A domain"/>
    <property type="match status" value="1"/>
</dbReference>
<dbReference type="SUPFAM" id="SSF53300">
    <property type="entry name" value="vWA-like"/>
    <property type="match status" value="1"/>
</dbReference>
<feature type="chain" id="PRO_5036443482" evidence="1">
    <location>
        <begin position="20"/>
        <end position="146"/>
    </location>
</feature>
<reference evidence="3" key="1">
    <citation type="submission" date="2020-08" db="EMBL/GenBank/DDBJ databases">
        <title>Multicomponent nature underlies the extraordinary mechanical properties of spider dragline silk.</title>
        <authorList>
            <person name="Kono N."/>
            <person name="Nakamura H."/>
            <person name="Mori M."/>
            <person name="Yoshida Y."/>
            <person name="Ohtoshi R."/>
            <person name="Malay A.D."/>
            <person name="Moran D.A.P."/>
            <person name="Tomita M."/>
            <person name="Numata K."/>
            <person name="Arakawa K."/>
        </authorList>
    </citation>
    <scope>NUCLEOTIDE SEQUENCE</scope>
</reference>
<protein>
    <submittedName>
        <fullName evidence="3">Sushi, von Willebrand factor type A, EGF and pentraxin domain-containing protein 1</fullName>
    </submittedName>
</protein>
<dbReference type="GO" id="GO:0032991">
    <property type="term" value="C:protein-containing complex"/>
    <property type="evidence" value="ECO:0007669"/>
    <property type="project" value="UniProtKB-ARBA"/>
</dbReference>
<accession>A0A8X6US78</accession>
<comment type="caution">
    <text evidence="3">The sequence shown here is derived from an EMBL/GenBank/DDBJ whole genome shotgun (WGS) entry which is preliminary data.</text>
</comment>
<keyword evidence="1" id="KW-0732">Signal</keyword>
<keyword evidence="4" id="KW-1185">Reference proteome</keyword>
<evidence type="ECO:0000313" key="3">
    <source>
        <dbReference type="EMBL" id="GFX90496.1"/>
    </source>
</evidence>
<evidence type="ECO:0000259" key="2">
    <source>
        <dbReference type="PROSITE" id="PS50234"/>
    </source>
</evidence>
<dbReference type="AlphaFoldDB" id="A0A8X6US78"/>
<organism evidence="3 4">
    <name type="scientific">Trichonephila clavipes</name>
    <name type="common">Golden silk orbweaver</name>
    <name type="synonym">Nephila clavipes</name>
    <dbReference type="NCBI Taxonomy" id="2585209"/>
    <lineage>
        <taxon>Eukaryota</taxon>
        <taxon>Metazoa</taxon>
        <taxon>Ecdysozoa</taxon>
        <taxon>Arthropoda</taxon>
        <taxon>Chelicerata</taxon>
        <taxon>Arachnida</taxon>
        <taxon>Araneae</taxon>
        <taxon>Araneomorphae</taxon>
        <taxon>Entelegynae</taxon>
        <taxon>Araneoidea</taxon>
        <taxon>Nephilidae</taxon>
        <taxon>Trichonephila</taxon>
    </lineage>
</organism>